<dbReference type="AlphaFoldDB" id="A0A3N1H5M7"/>
<dbReference type="Proteomes" id="UP000268727">
    <property type="component" value="Unassembled WGS sequence"/>
</dbReference>
<sequence length="121" mass="13034">MNRAVRAVLAFAAVVGVGGATAAPATASADPQECRGGYLCLYSGIGYTGHLWMKSRCGFYNIGLEGWSDRVRSYRNLQSTGTVSIFMQWDGATWVELGRSTASEEVYDATSIYATDGVWVC</sequence>
<reference evidence="2 3" key="1">
    <citation type="submission" date="2018-11" db="EMBL/GenBank/DDBJ databases">
        <title>Sequencing the genomes of 1000 actinobacteria strains.</title>
        <authorList>
            <person name="Klenk H.-P."/>
        </authorList>
    </citation>
    <scope>NUCLEOTIDE SEQUENCE [LARGE SCALE GENOMIC DNA]</scope>
    <source>
        <strain evidence="2 3">DSM 44231</strain>
    </source>
</reference>
<feature type="chain" id="PRO_5018144525" evidence="1">
    <location>
        <begin position="23"/>
        <end position="121"/>
    </location>
</feature>
<keyword evidence="1" id="KW-0732">Signal</keyword>
<keyword evidence="3" id="KW-1185">Reference proteome</keyword>
<accession>A0A3N1H5M7</accession>
<feature type="signal peptide" evidence="1">
    <location>
        <begin position="1"/>
        <end position="22"/>
    </location>
</feature>
<organism evidence="2 3">
    <name type="scientific">Saccharothrix texasensis</name>
    <dbReference type="NCBI Taxonomy" id="103734"/>
    <lineage>
        <taxon>Bacteria</taxon>
        <taxon>Bacillati</taxon>
        <taxon>Actinomycetota</taxon>
        <taxon>Actinomycetes</taxon>
        <taxon>Pseudonocardiales</taxon>
        <taxon>Pseudonocardiaceae</taxon>
        <taxon>Saccharothrix</taxon>
    </lineage>
</organism>
<gene>
    <name evidence="2" type="ORF">EDD40_2829</name>
</gene>
<dbReference type="Pfam" id="PF03995">
    <property type="entry name" value="Inhibitor_I36"/>
    <property type="match status" value="1"/>
</dbReference>
<evidence type="ECO:0000313" key="2">
    <source>
        <dbReference type="EMBL" id="ROP37512.1"/>
    </source>
</evidence>
<evidence type="ECO:0000313" key="3">
    <source>
        <dbReference type="Proteomes" id="UP000268727"/>
    </source>
</evidence>
<dbReference type="EMBL" id="RJKM01000001">
    <property type="protein sequence ID" value="ROP37512.1"/>
    <property type="molecule type" value="Genomic_DNA"/>
</dbReference>
<dbReference type="RefSeq" id="WP_123743297.1">
    <property type="nucleotide sequence ID" value="NZ_RJKM01000001.1"/>
</dbReference>
<dbReference type="OrthoDB" id="3700599at2"/>
<protein>
    <submittedName>
        <fullName evidence="2">Peptidase inhibitor family I36</fullName>
    </submittedName>
</protein>
<name>A0A3N1H5M7_9PSEU</name>
<proteinExistence type="predicted"/>
<comment type="caution">
    <text evidence="2">The sequence shown here is derived from an EMBL/GenBank/DDBJ whole genome shotgun (WGS) entry which is preliminary data.</text>
</comment>
<evidence type="ECO:0000256" key="1">
    <source>
        <dbReference type="SAM" id="SignalP"/>
    </source>
</evidence>